<dbReference type="RefSeq" id="WP_006367278.1">
    <property type="nucleotide sequence ID" value="NZ_AASE01000031.1"/>
</dbReference>
<keyword evidence="3" id="KW-1185">Reference proteome</keyword>
<dbReference type="Gene3D" id="3.40.30.10">
    <property type="entry name" value="Glutaredoxin"/>
    <property type="match status" value="1"/>
</dbReference>
<dbReference type="SUPFAM" id="SSF52833">
    <property type="entry name" value="Thioredoxin-like"/>
    <property type="match status" value="1"/>
</dbReference>
<dbReference type="PANTHER" id="PTHR42899">
    <property type="entry name" value="SPERMATOGENESIS-ASSOCIATED PROTEIN 20"/>
    <property type="match status" value="1"/>
</dbReference>
<evidence type="ECO:0000313" key="3">
    <source>
        <dbReference type="Proteomes" id="UP000004162"/>
    </source>
</evidence>
<dbReference type="InterPro" id="IPR024705">
    <property type="entry name" value="Ssp411"/>
</dbReference>
<dbReference type="PIRSF" id="PIRSF006402">
    <property type="entry name" value="UCP006402_thioredoxin"/>
    <property type="match status" value="1"/>
</dbReference>
<name>Q0YP94_9CHLB</name>
<dbReference type="InterPro" id="IPR004879">
    <property type="entry name" value="Ssp411-like_TRX"/>
</dbReference>
<organism evidence="2 3">
    <name type="scientific">Chlorobium ferrooxidans DSM 13031</name>
    <dbReference type="NCBI Taxonomy" id="377431"/>
    <lineage>
        <taxon>Bacteria</taxon>
        <taxon>Pseudomonadati</taxon>
        <taxon>Chlorobiota</taxon>
        <taxon>Chlorobiia</taxon>
        <taxon>Chlorobiales</taxon>
        <taxon>Chlorobiaceae</taxon>
        <taxon>Chlorobium/Pelodictyon group</taxon>
        <taxon>Chlorobium</taxon>
    </lineage>
</organism>
<dbReference type="CDD" id="cd02955">
    <property type="entry name" value="SSP411"/>
    <property type="match status" value="1"/>
</dbReference>
<sequence length="712" mass="80004">MTQPARKPNRLIREKSPYLLQHAHNPVDWYAWGEEAFEKAERENRPIFLSVGYSTCHWCHVMERESFENPDIAEVLNRYFVPVKVDREELPDLDRLYMEYVQSTTGRGGWPMSVWLTPDRNPFYGGSYFPPEDRYGMTGFKTILLSIASLWESDEEKIRDASSGFFSDLQAFAASRAAALPPEDEAQHNCFRWLESTFDPVYGGFSGAPKFPRPVLLNFLFSHAYYSGNSKAREMALFTLRRMAEGGIHDHISVTGKGGGGFARYSTDERWHVPHFEKMLYDNAQLAVSYLEAFQCSGEPLFRSVAEDIFNYVLSDMTAPEGGFYSAEDADSLESESGTEKKEGAFYLWRADELHEAIGNAEQAAIFSFVYGVRAEGNALNDPHGEFTGRNILMQQVSVEETAVRFGKTAVEIRDVLDEARRKLYTARSGRPRPFLDDKILTSWNALMISALSKGFRVLHSEECLTAARKAADFLLETLYDRRSCRLLRRYRDGSAAIAGKVDDYAFFVQALIDLYEASFEIVYLKAALELAEVQKTLFCDALHGGYFSSASDDQTVPVRQKESYDGAEPSANSVTALNLLRLGELTGKEEFALQAEELFSAFGTTLASQSHALPQMLVALNFARKRGCRILFSGDLHATEMERLRAVAGERYLPGTVVMHASAELAALQHVPETVPHGDLVPQASVCVERTCLLPVRETEQLAELLDRVAQ</sequence>
<proteinExistence type="predicted"/>
<gene>
    <name evidence="2" type="ORF">CferDRAFT_0129</name>
</gene>
<reference evidence="2 3" key="1">
    <citation type="submission" date="2006-07" db="EMBL/GenBank/DDBJ databases">
        <title>Annotation of the draft genome assembly of Chlorobium ferroxidans DSM 13031.</title>
        <authorList>
            <consortium name="US DOE Joint Genome Institute (JGI-ORNL)"/>
            <person name="Larimer F."/>
            <person name="Land M."/>
            <person name="Hauser L."/>
        </authorList>
    </citation>
    <scope>NUCLEOTIDE SEQUENCE [LARGE SCALE GENOMIC DNA]</scope>
    <source>
        <strain evidence="2 3">DSM 13031</strain>
    </source>
</reference>
<accession>Q0YP94</accession>
<dbReference type="Pfam" id="PF03190">
    <property type="entry name" value="Thioredox_DsbH"/>
    <property type="match status" value="1"/>
</dbReference>
<comment type="caution">
    <text evidence="2">The sequence shown here is derived from an EMBL/GenBank/DDBJ whole genome shotgun (WGS) entry which is preliminary data.</text>
</comment>
<feature type="domain" description="Spermatogenesis-associated protein 20-like TRX" evidence="1">
    <location>
        <begin position="8"/>
        <end position="169"/>
    </location>
</feature>
<dbReference type="GO" id="GO:0005975">
    <property type="term" value="P:carbohydrate metabolic process"/>
    <property type="evidence" value="ECO:0007669"/>
    <property type="project" value="InterPro"/>
</dbReference>
<evidence type="ECO:0000259" key="1">
    <source>
        <dbReference type="Pfam" id="PF03190"/>
    </source>
</evidence>
<dbReference type="PANTHER" id="PTHR42899:SF1">
    <property type="entry name" value="SPERMATOGENESIS-ASSOCIATED PROTEIN 20"/>
    <property type="match status" value="1"/>
</dbReference>
<dbReference type="InterPro" id="IPR012341">
    <property type="entry name" value="6hp_glycosidase-like_sf"/>
</dbReference>
<dbReference type="SUPFAM" id="SSF48208">
    <property type="entry name" value="Six-hairpin glycosidases"/>
    <property type="match status" value="1"/>
</dbReference>
<dbReference type="OrthoDB" id="9762614at2"/>
<dbReference type="InterPro" id="IPR036249">
    <property type="entry name" value="Thioredoxin-like_sf"/>
</dbReference>
<dbReference type="AlphaFoldDB" id="Q0YP94"/>
<dbReference type="InterPro" id="IPR008928">
    <property type="entry name" value="6-hairpin_glycosidase_sf"/>
</dbReference>
<dbReference type="EMBL" id="AASE01000031">
    <property type="protein sequence ID" value="EAT58122.1"/>
    <property type="molecule type" value="Genomic_DNA"/>
</dbReference>
<reference evidence="2 3" key="2">
    <citation type="submission" date="2006-07" db="EMBL/GenBank/DDBJ databases">
        <title>Sequencing of the draft genome and assembly of Chlorobium ferroxidans DSM 13031.</title>
        <authorList>
            <consortium name="US DOE Joint Genome Institute (JGI-PGF)"/>
            <person name="Copeland A."/>
            <person name="Lucas S."/>
            <person name="Lapidus A."/>
            <person name="Barry K."/>
            <person name="Glavina del Rio T."/>
            <person name="Dalin E."/>
            <person name="Tice H."/>
            <person name="Bruce D."/>
            <person name="Pitluck S."/>
            <person name="Richardson P."/>
        </authorList>
    </citation>
    <scope>NUCLEOTIDE SEQUENCE [LARGE SCALE GENOMIC DNA]</scope>
    <source>
        <strain evidence="2 3">DSM 13031</strain>
    </source>
</reference>
<evidence type="ECO:0000313" key="2">
    <source>
        <dbReference type="EMBL" id="EAT58122.1"/>
    </source>
</evidence>
<protein>
    <recommendedName>
        <fullName evidence="1">Spermatogenesis-associated protein 20-like TRX domain-containing protein</fullName>
    </recommendedName>
</protein>
<dbReference type="Proteomes" id="UP000004162">
    <property type="component" value="Unassembled WGS sequence"/>
</dbReference>
<dbReference type="Gene3D" id="1.50.10.10">
    <property type="match status" value="1"/>
</dbReference>